<protein>
    <recommendedName>
        <fullName evidence="12">Innexin</fullName>
    </recommendedName>
</protein>
<accession>A0ABQ7SAR0</accession>
<feature type="transmembrane region" description="Helical" evidence="12">
    <location>
        <begin position="31"/>
        <end position="49"/>
    </location>
</feature>
<feature type="region of interest" description="Disordered" evidence="13">
    <location>
        <begin position="151"/>
        <end position="177"/>
    </location>
</feature>
<comment type="caution">
    <text evidence="14">The sequence shown here is derived from an EMBL/GenBank/DDBJ whole genome shotgun (WGS) entry which is preliminary data.</text>
</comment>
<keyword evidence="15" id="KW-1185">Reference proteome</keyword>
<keyword evidence="10 12" id="KW-0472">Membrane</keyword>
<evidence type="ECO:0000256" key="6">
    <source>
        <dbReference type="ARBA" id="ARBA00022868"/>
    </source>
</evidence>
<evidence type="ECO:0000256" key="11">
    <source>
        <dbReference type="ARBA" id="ARBA00023303"/>
    </source>
</evidence>
<proteinExistence type="inferred from homology"/>
<keyword evidence="4" id="KW-1003">Cell membrane</keyword>
<keyword evidence="3 12" id="KW-0813">Transport</keyword>
<dbReference type="PROSITE" id="PS51013">
    <property type="entry name" value="PANNEXIN"/>
    <property type="match status" value="1"/>
</dbReference>
<comment type="function">
    <text evidence="12">Structural component of the gap junctions.</text>
</comment>
<evidence type="ECO:0000256" key="12">
    <source>
        <dbReference type="RuleBase" id="RU010713"/>
    </source>
</evidence>
<dbReference type="EMBL" id="JAIFTH010000137">
    <property type="protein sequence ID" value="KAG9510477.1"/>
    <property type="molecule type" value="Genomic_DNA"/>
</dbReference>
<dbReference type="Proteomes" id="UP000825002">
    <property type="component" value="Unassembled WGS sequence"/>
</dbReference>
<organism evidence="14 15">
    <name type="scientific">Fragariocoptes setiger</name>
    <dbReference type="NCBI Taxonomy" id="1670756"/>
    <lineage>
        <taxon>Eukaryota</taxon>
        <taxon>Metazoa</taxon>
        <taxon>Ecdysozoa</taxon>
        <taxon>Arthropoda</taxon>
        <taxon>Chelicerata</taxon>
        <taxon>Arachnida</taxon>
        <taxon>Acari</taxon>
        <taxon>Acariformes</taxon>
        <taxon>Trombidiformes</taxon>
        <taxon>Prostigmata</taxon>
        <taxon>Eupodina</taxon>
        <taxon>Eriophyoidea</taxon>
        <taxon>Phytoptidae</taxon>
        <taxon>Fragariocoptes</taxon>
    </lineage>
</organism>
<dbReference type="Pfam" id="PF00876">
    <property type="entry name" value="Innexin"/>
    <property type="match status" value="2"/>
</dbReference>
<evidence type="ECO:0000256" key="2">
    <source>
        <dbReference type="ARBA" id="ARBA00004651"/>
    </source>
</evidence>
<evidence type="ECO:0000256" key="3">
    <source>
        <dbReference type="ARBA" id="ARBA00022448"/>
    </source>
</evidence>
<keyword evidence="7" id="KW-0965">Cell junction</keyword>
<feature type="compositionally biased region" description="Basic and acidic residues" evidence="13">
    <location>
        <begin position="151"/>
        <end position="168"/>
    </location>
</feature>
<keyword evidence="9 12" id="KW-0406">Ion transport</keyword>
<feature type="transmembrane region" description="Helical" evidence="12">
    <location>
        <begin position="311"/>
        <end position="335"/>
    </location>
</feature>
<keyword evidence="6" id="KW-0303">Gap junction</keyword>
<evidence type="ECO:0000256" key="13">
    <source>
        <dbReference type="SAM" id="MobiDB-lite"/>
    </source>
</evidence>
<feature type="non-terminal residue" evidence="14">
    <location>
        <position position="504"/>
    </location>
</feature>
<evidence type="ECO:0000256" key="4">
    <source>
        <dbReference type="ARBA" id="ARBA00022475"/>
    </source>
</evidence>
<keyword evidence="5 12" id="KW-0812">Transmembrane</keyword>
<keyword evidence="11 12" id="KW-0407">Ion channel</keyword>
<gene>
    <name evidence="12" type="primary">inx</name>
    <name evidence="14" type="ORF">GZH46_00983</name>
</gene>
<feature type="transmembrane region" description="Helical" evidence="12">
    <location>
        <begin position="114"/>
        <end position="138"/>
    </location>
</feature>
<evidence type="ECO:0000313" key="15">
    <source>
        <dbReference type="Proteomes" id="UP000825002"/>
    </source>
</evidence>
<reference evidence="14 15" key="1">
    <citation type="submission" date="2020-10" db="EMBL/GenBank/DDBJ databases">
        <authorList>
            <person name="Klimov P.B."/>
            <person name="Dyachkov S.M."/>
            <person name="Chetverikov P.E."/>
        </authorList>
    </citation>
    <scope>NUCLEOTIDE SEQUENCE [LARGE SCALE GENOMIC DNA]</scope>
    <source>
        <strain evidence="14">BMOC 18-1129-001#AD2665</strain>
        <tissue evidence="14">Entire mites</tissue>
    </source>
</reference>
<sequence length="504" mass="57512">MDEILSQVKKLFSNKNNSKLAQPWANRFHRFKMILLIMSITLMIGYRQFRAHFDCNLKPNARGNAYEKSSIDNACWNNGTFTVDSDVNLGHMPHVGIYFTEGGGKIVSHDHIPWLWAVLIVMLACSIMAEATWASTFADKVIKSVLRLGEAPKNDESSGKSKDIEKGAKGSAKTMTNDEQTQCDLKYISPVKLRNGDQGETKNDGRCSDLVPSSVTSTLTIVDTRTNLSHHDDDTSSNHKFQFPLQSVDQNSAASYVVDANNNEQCCVKFETVDNSYDKELDKYIEELVLFFTSRTSRRINLSKRYLRCEAISFMLTCVQACIPLIVIGTSYITYGWTYAMYTLYGSPEHLRLLWPIITQCRIEQFSATGAVDYFTTSCTVPLNALSGILFGVIWWFQAVDLIVQICEISRITTMYHSYNIARRLLAPQWRNVTTSVDYICRFPLILDDRHHKHQTSTSDNDDVRSMINVIFLLYLLRIRLGSRHLMEDVVLHLEIRLRRLEAN</sequence>
<evidence type="ECO:0000256" key="5">
    <source>
        <dbReference type="ARBA" id="ARBA00022692"/>
    </source>
</evidence>
<evidence type="ECO:0000256" key="7">
    <source>
        <dbReference type="ARBA" id="ARBA00022949"/>
    </source>
</evidence>
<evidence type="ECO:0000256" key="9">
    <source>
        <dbReference type="ARBA" id="ARBA00023065"/>
    </source>
</evidence>
<keyword evidence="8 12" id="KW-1133">Transmembrane helix</keyword>
<evidence type="ECO:0000256" key="10">
    <source>
        <dbReference type="ARBA" id="ARBA00023136"/>
    </source>
</evidence>
<name>A0ABQ7SAR0_9ACAR</name>
<feature type="transmembrane region" description="Helical" evidence="12">
    <location>
        <begin position="385"/>
        <end position="404"/>
    </location>
</feature>
<dbReference type="InterPro" id="IPR000990">
    <property type="entry name" value="Innexin"/>
</dbReference>
<comment type="subcellular location">
    <subcellularLocation>
        <location evidence="1">Cell junction</location>
        <location evidence="1">Gap junction</location>
    </subcellularLocation>
    <subcellularLocation>
        <location evidence="2 12">Cell membrane</location>
        <topology evidence="2 12">Multi-pass membrane protein</topology>
    </subcellularLocation>
</comment>
<evidence type="ECO:0000256" key="8">
    <source>
        <dbReference type="ARBA" id="ARBA00022989"/>
    </source>
</evidence>
<evidence type="ECO:0000313" key="14">
    <source>
        <dbReference type="EMBL" id="KAG9510477.1"/>
    </source>
</evidence>
<evidence type="ECO:0000256" key="1">
    <source>
        <dbReference type="ARBA" id="ARBA00004610"/>
    </source>
</evidence>
<comment type="similarity">
    <text evidence="12">Belongs to the pannexin family.</text>
</comment>